<dbReference type="InterPro" id="IPR029066">
    <property type="entry name" value="PLP-binding_barrel"/>
</dbReference>
<dbReference type="InterPro" id="IPR022653">
    <property type="entry name" value="De-COase2_pyr-phos_BS"/>
</dbReference>
<evidence type="ECO:0000313" key="16">
    <source>
        <dbReference type="RefSeq" id="XP_016940500.4"/>
    </source>
</evidence>
<evidence type="ECO:0000256" key="5">
    <source>
        <dbReference type="ARBA" id="ARBA00023239"/>
    </source>
</evidence>
<comment type="pathway">
    <text evidence="6">Amine and polyamine biosynthesis; putrescine biosynthesis via L-ornithine pathway; putrescine from L-ornithine: step 1/1.</text>
</comment>
<evidence type="ECO:0000256" key="1">
    <source>
        <dbReference type="ARBA" id="ARBA00001933"/>
    </source>
</evidence>
<dbReference type="GeneID" id="108017857"/>
<feature type="active site" description="Proton donor" evidence="11">
    <location>
        <position position="343"/>
    </location>
</feature>
<dbReference type="InterPro" id="IPR022643">
    <property type="entry name" value="De-COase2_C"/>
</dbReference>
<evidence type="ECO:0000256" key="12">
    <source>
        <dbReference type="RuleBase" id="RU003737"/>
    </source>
</evidence>
<evidence type="ECO:0000256" key="10">
    <source>
        <dbReference type="ARBA" id="ARBA00049127"/>
    </source>
</evidence>
<comment type="function">
    <text evidence="8">Catalyzes the first and rate-limiting step of polyamine biosynthesis that converts ornithine into putrescine, which is the precursor for the polyamines, spermidine and spermine. Polyamines are essential for cell proliferation and are implicated in cellular processes, ranging from DNA replication to apoptosis.</text>
</comment>
<dbReference type="Gene3D" id="2.40.37.10">
    <property type="entry name" value="Lyase, Ornithine Decarboxylase, Chain A, domain 1"/>
    <property type="match status" value="1"/>
</dbReference>
<keyword evidence="3 11" id="KW-0663">Pyridoxal phosphate</keyword>
<feature type="modified residue" description="N6-(pyridoxal phosphate)lysine" evidence="11">
    <location>
        <position position="62"/>
    </location>
</feature>
<feature type="domain" description="Orn/DAP/Arg decarboxylase 2 C-terminal" evidence="13">
    <location>
        <begin position="273"/>
        <end position="370"/>
    </location>
</feature>
<evidence type="ECO:0000256" key="3">
    <source>
        <dbReference type="ARBA" id="ARBA00022898"/>
    </source>
</evidence>
<keyword evidence="4" id="KW-0620">Polyamine biosynthesis</keyword>
<dbReference type="Pfam" id="PF00278">
    <property type="entry name" value="Orn_DAP_Arg_deC"/>
    <property type="match status" value="1"/>
</dbReference>
<evidence type="ECO:0000256" key="6">
    <source>
        <dbReference type="ARBA" id="ARBA00034115"/>
    </source>
</evidence>
<evidence type="ECO:0000259" key="14">
    <source>
        <dbReference type="Pfam" id="PF02784"/>
    </source>
</evidence>
<dbReference type="GO" id="GO:0005737">
    <property type="term" value="C:cytoplasm"/>
    <property type="evidence" value="ECO:0007669"/>
    <property type="project" value="TreeGrafter"/>
</dbReference>
<keyword evidence="5" id="KW-0456">Lyase</keyword>
<dbReference type="PROSITE" id="PS00878">
    <property type="entry name" value="ODR_DC_2_1"/>
    <property type="match status" value="1"/>
</dbReference>
<dbReference type="AlphaFoldDB" id="A0AB39ZPH8"/>
<comment type="catalytic activity">
    <reaction evidence="10">
        <text>L-ornithine + H(+) = putrescine + CO2</text>
        <dbReference type="Rhea" id="RHEA:22964"/>
        <dbReference type="ChEBI" id="CHEBI:15378"/>
        <dbReference type="ChEBI" id="CHEBI:16526"/>
        <dbReference type="ChEBI" id="CHEBI:46911"/>
        <dbReference type="ChEBI" id="CHEBI:326268"/>
        <dbReference type="EC" id="4.1.1.17"/>
    </reaction>
</comment>
<organism evidence="15 16">
    <name type="scientific">Drosophila suzukii</name>
    <name type="common">Spotted-wing drosophila fruit fly</name>
    <dbReference type="NCBI Taxonomy" id="28584"/>
    <lineage>
        <taxon>Eukaryota</taxon>
        <taxon>Metazoa</taxon>
        <taxon>Ecdysozoa</taxon>
        <taxon>Arthropoda</taxon>
        <taxon>Hexapoda</taxon>
        <taxon>Insecta</taxon>
        <taxon>Pterygota</taxon>
        <taxon>Neoptera</taxon>
        <taxon>Endopterygota</taxon>
        <taxon>Diptera</taxon>
        <taxon>Brachycera</taxon>
        <taxon>Muscomorpha</taxon>
        <taxon>Ephydroidea</taxon>
        <taxon>Drosophilidae</taxon>
        <taxon>Drosophila</taxon>
        <taxon>Sophophora</taxon>
    </lineage>
</organism>
<dbReference type="RefSeq" id="XP_016940500.4">
    <property type="nucleotide sequence ID" value="XM_017085011.4"/>
</dbReference>
<evidence type="ECO:0000313" key="15">
    <source>
        <dbReference type="Proteomes" id="UP001652628"/>
    </source>
</evidence>
<dbReference type="InterPro" id="IPR002433">
    <property type="entry name" value="Orn_de-COase"/>
</dbReference>
<comment type="cofactor">
    <cofactor evidence="1 11">
        <name>pyridoxal 5'-phosphate</name>
        <dbReference type="ChEBI" id="CHEBI:597326"/>
    </cofactor>
</comment>
<dbReference type="PANTHER" id="PTHR11482">
    <property type="entry name" value="ARGININE/DIAMINOPIMELATE/ORNITHINE DECARBOXYLASE"/>
    <property type="match status" value="1"/>
</dbReference>
<reference evidence="16" key="1">
    <citation type="submission" date="2025-08" db="UniProtKB">
        <authorList>
            <consortium name="RefSeq"/>
        </authorList>
    </citation>
    <scope>IDENTIFICATION</scope>
</reference>
<evidence type="ECO:0000256" key="2">
    <source>
        <dbReference type="ARBA" id="ARBA00008872"/>
    </source>
</evidence>
<dbReference type="PRINTS" id="PR01182">
    <property type="entry name" value="ORNDCRBXLASE"/>
</dbReference>
<evidence type="ECO:0000256" key="8">
    <source>
        <dbReference type="ARBA" id="ARBA00037173"/>
    </source>
</evidence>
<dbReference type="Pfam" id="PF02784">
    <property type="entry name" value="Orn_Arg_deC_N"/>
    <property type="match status" value="1"/>
</dbReference>
<dbReference type="Gene3D" id="3.20.20.10">
    <property type="entry name" value="Alanine racemase"/>
    <property type="match status" value="1"/>
</dbReference>
<sequence>MANGTPEIEYYDHELNIRRVIEQSDLQSMDQALNICDLSSLERKLRLWQKLIPRIKPYYAVKCNNIPVLVKFLADLGTGFDCASKNELKLVLGLGVSPERIIFAHPSRPASHLEYAKEHEVVNGTVDNEFAIYQLTKHFPNSNIIVRFKSESTKALYLLGEKYGCDSEADAPDLMLLSKALGLKVTGTSFHVGSACSEVEAYDRAVEKAENIFRFGELIGHKMDLLDVGGGFPGKNDELFEELAAAVNTSVQNRFPDERVQVIGEPGRFFVEAAYTLICKIHAKREVRNKNGKLEKNMYFLNDGMYGHFAAMFYRPEELTPVLYLDDVESRPKFKSVIWGPSCDSQDKILDDCLLPNLNCGDLLGFRNMGAYTVPIASPFNGFDVPVTRFFAKRP</sequence>
<keyword evidence="15" id="KW-1185">Reference proteome</keyword>
<dbReference type="SUPFAM" id="SSF51419">
    <property type="entry name" value="PLP-binding barrel"/>
    <property type="match status" value="1"/>
</dbReference>
<dbReference type="InterPro" id="IPR022644">
    <property type="entry name" value="De-COase2_N"/>
</dbReference>
<dbReference type="EC" id="4.1.1.17" evidence="7"/>
<dbReference type="PRINTS" id="PR01179">
    <property type="entry name" value="ODADCRBXLASE"/>
</dbReference>
<name>A0AB39ZPH8_DROSZ</name>
<comment type="similarity">
    <text evidence="2 12">Belongs to the Orn/Lys/Arg decarboxylase class-II family.</text>
</comment>
<gene>
    <name evidence="16" type="primary">LOC108017857</name>
</gene>
<accession>A0AB39ZPH8</accession>
<dbReference type="GO" id="GO:0004586">
    <property type="term" value="F:ornithine decarboxylase activity"/>
    <property type="evidence" value="ECO:0007669"/>
    <property type="project" value="UniProtKB-EC"/>
</dbReference>
<evidence type="ECO:0000256" key="11">
    <source>
        <dbReference type="PIRSR" id="PIRSR600183-50"/>
    </source>
</evidence>
<evidence type="ECO:0000256" key="7">
    <source>
        <dbReference type="ARBA" id="ARBA00034138"/>
    </source>
</evidence>
<evidence type="ECO:0000256" key="9">
    <source>
        <dbReference type="ARBA" id="ARBA00046672"/>
    </source>
</evidence>
<evidence type="ECO:0000256" key="4">
    <source>
        <dbReference type="ARBA" id="ARBA00023115"/>
    </source>
</evidence>
<protein>
    <recommendedName>
        <fullName evidence="7">ornithine decarboxylase</fullName>
        <ecNumber evidence="7">4.1.1.17</ecNumber>
    </recommendedName>
</protein>
<dbReference type="InterPro" id="IPR009006">
    <property type="entry name" value="Ala_racemase/Decarboxylase_C"/>
</dbReference>
<feature type="domain" description="Orn/DAP/Arg decarboxylase 2 N-terminal" evidence="14">
    <location>
        <begin position="39"/>
        <end position="271"/>
    </location>
</feature>
<comment type="subunit">
    <text evidence="9">Homodimer. Only the dimer is catalytically active, as the active sites are constructed of residues from both monomers.</text>
</comment>
<dbReference type="PANTHER" id="PTHR11482:SF6">
    <property type="entry name" value="ORNITHINE DECARBOXYLASE 1-RELATED"/>
    <property type="match status" value="1"/>
</dbReference>
<dbReference type="GO" id="GO:0033387">
    <property type="term" value="P:putrescine biosynthetic process from arginine, via ornithine"/>
    <property type="evidence" value="ECO:0007669"/>
    <property type="project" value="TreeGrafter"/>
</dbReference>
<dbReference type="CDD" id="cd00622">
    <property type="entry name" value="PLPDE_III_ODC"/>
    <property type="match status" value="1"/>
</dbReference>
<evidence type="ECO:0000259" key="13">
    <source>
        <dbReference type="Pfam" id="PF00278"/>
    </source>
</evidence>
<dbReference type="SUPFAM" id="SSF50621">
    <property type="entry name" value="Alanine racemase C-terminal domain-like"/>
    <property type="match status" value="1"/>
</dbReference>
<proteinExistence type="inferred from homology"/>
<dbReference type="InterPro" id="IPR000183">
    <property type="entry name" value="Orn/DAP/Arg_de-COase"/>
</dbReference>
<dbReference type="Proteomes" id="UP001652628">
    <property type="component" value="Chromosome 2R"/>
</dbReference>